<protein>
    <submittedName>
        <fullName evidence="1">Cyclase family protein</fullName>
    </submittedName>
</protein>
<dbReference type="Pfam" id="PF04199">
    <property type="entry name" value="Cyclase"/>
    <property type="match status" value="1"/>
</dbReference>
<dbReference type="Gene3D" id="3.50.30.50">
    <property type="entry name" value="Putative cyclase"/>
    <property type="match status" value="1"/>
</dbReference>
<dbReference type="AlphaFoldDB" id="A0AB38T8S6"/>
<organism evidence="1 2">
    <name type="scientific">Mesorhizobium ciceri</name>
    <dbReference type="NCBI Taxonomy" id="39645"/>
    <lineage>
        <taxon>Bacteria</taxon>
        <taxon>Pseudomonadati</taxon>
        <taxon>Pseudomonadota</taxon>
        <taxon>Alphaproteobacteria</taxon>
        <taxon>Hyphomicrobiales</taxon>
        <taxon>Phyllobacteriaceae</taxon>
        <taxon>Mesorhizobium</taxon>
    </lineage>
</organism>
<reference evidence="1 2" key="1">
    <citation type="journal article" date="2022" name="Microbiol. Resour. Announc.">
        <title>Complete Genome Sequence of Mesorhizobium ciceri Strain R30, a Rhizobium Used as a Commercial Inoculant for Chickpea in Argentina.</title>
        <authorList>
            <person name="Foresto E."/>
            <person name="Revale S."/>
            <person name="Primo E."/>
            <person name="Nievas F."/>
            <person name="Carezzano E."/>
            <person name="Puente M."/>
            <person name="Alzari P."/>
            <person name="Mart M."/>
            <person name="Ben-Assaya M."/>
            <person name="Mornico D."/>
            <person name="Santoro M."/>
            <person name="Mart F."/>
            <person name="Giordano W."/>
            <person name="Bogino P."/>
        </authorList>
    </citation>
    <scope>NUCLEOTIDE SEQUENCE [LARGE SCALE GENOMIC DNA]</scope>
    <source>
        <strain evidence="1 2">R30</strain>
    </source>
</reference>
<sequence>MTSATDTLAGLFETKAVSFVDLTHPMKPGMPVWPTHPHFCQEMVESYDRGDVACNHALAMSEHTGTHFDAPVHFVRGGVAISDIPVERFFGRMVTIDARGCQPGQAVEPDSIFAFEAEHGLIRQGDAVFFHFGWDRHWDDPAVFLADWPGLSRQASELLVERGARIVGSDCLSIDCFGSEDFPAHNTLLSAGILIGENFARLGEVPPLCFLISLPLAIEGGSGSPLRAIALVES</sequence>
<name>A0AB38T8S6_9HYPH</name>
<dbReference type="GO" id="GO:0019441">
    <property type="term" value="P:L-tryptophan catabolic process to kynurenine"/>
    <property type="evidence" value="ECO:0007669"/>
    <property type="project" value="InterPro"/>
</dbReference>
<dbReference type="Proteomes" id="UP001060070">
    <property type="component" value="Chromosome"/>
</dbReference>
<dbReference type="PANTHER" id="PTHR31118">
    <property type="entry name" value="CYCLASE-LIKE PROTEIN 2"/>
    <property type="match status" value="1"/>
</dbReference>
<dbReference type="PANTHER" id="PTHR31118:SF12">
    <property type="entry name" value="CYCLASE-LIKE PROTEIN 2"/>
    <property type="match status" value="1"/>
</dbReference>
<keyword evidence="2" id="KW-1185">Reference proteome</keyword>
<dbReference type="GO" id="GO:0004061">
    <property type="term" value="F:arylformamidase activity"/>
    <property type="evidence" value="ECO:0007669"/>
    <property type="project" value="InterPro"/>
</dbReference>
<dbReference type="EMBL" id="CP088147">
    <property type="protein sequence ID" value="UTU51322.1"/>
    <property type="molecule type" value="Genomic_DNA"/>
</dbReference>
<dbReference type="InterPro" id="IPR007325">
    <property type="entry name" value="KFase/CYL"/>
</dbReference>
<evidence type="ECO:0000313" key="1">
    <source>
        <dbReference type="EMBL" id="UTU51322.1"/>
    </source>
</evidence>
<dbReference type="InterPro" id="IPR037175">
    <property type="entry name" value="KFase_sf"/>
</dbReference>
<accession>A0AB38T8S6</accession>
<gene>
    <name evidence="1" type="ORF">LRP29_28290</name>
</gene>
<dbReference type="SUPFAM" id="SSF102198">
    <property type="entry name" value="Putative cyclase"/>
    <property type="match status" value="1"/>
</dbReference>
<evidence type="ECO:0000313" key="2">
    <source>
        <dbReference type="Proteomes" id="UP001060070"/>
    </source>
</evidence>
<proteinExistence type="predicted"/>
<dbReference type="RefSeq" id="WP_024502471.1">
    <property type="nucleotide sequence ID" value="NZ_CP088147.1"/>
</dbReference>